<keyword evidence="3" id="KW-0233">DNA recombination</keyword>
<dbReference type="PANTHER" id="PTHR30461">
    <property type="entry name" value="DNA-INVERTASE FROM LAMBDOID PROPHAGE"/>
    <property type="match status" value="1"/>
</dbReference>
<dbReference type="Pfam" id="PF13408">
    <property type="entry name" value="Zn_ribbon_recom"/>
    <property type="match status" value="1"/>
</dbReference>
<dbReference type="Pfam" id="PF00239">
    <property type="entry name" value="Resolvase"/>
    <property type="match status" value="1"/>
</dbReference>
<keyword evidence="1" id="KW-0229">DNA integration</keyword>
<keyword evidence="2" id="KW-0238">DNA-binding</keyword>
<dbReference type="PROSITE" id="PS51737">
    <property type="entry name" value="RECOMBINASE_DNA_BIND"/>
    <property type="match status" value="1"/>
</dbReference>
<accession>A0A8J6NIE3</accession>
<dbReference type="Gene3D" id="3.40.50.1390">
    <property type="entry name" value="Resolvase, N-terminal catalytic domain"/>
    <property type="match status" value="1"/>
</dbReference>
<dbReference type="PROSITE" id="PS00397">
    <property type="entry name" value="RECOMBINASES_1"/>
    <property type="match status" value="1"/>
</dbReference>
<protein>
    <submittedName>
        <fullName evidence="9">Recombinase family protein</fullName>
    </submittedName>
</protein>
<organism evidence="9 10">
    <name type="scientific">Candidatus Desulfolinea nitratireducens</name>
    <dbReference type="NCBI Taxonomy" id="2841698"/>
    <lineage>
        <taxon>Bacteria</taxon>
        <taxon>Bacillati</taxon>
        <taxon>Chloroflexota</taxon>
        <taxon>Anaerolineae</taxon>
        <taxon>Anaerolineales</taxon>
        <taxon>Anaerolineales incertae sedis</taxon>
        <taxon>Candidatus Desulfolinea</taxon>
    </lineage>
</organism>
<evidence type="ECO:0000259" key="7">
    <source>
        <dbReference type="PROSITE" id="PS51736"/>
    </source>
</evidence>
<evidence type="ECO:0000256" key="4">
    <source>
        <dbReference type="PIRSR" id="PIRSR606118-50"/>
    </source>
</evidence>
<dbReference type="GO" id="GO:0000150">
    <property type="term" value="F:DNA strand exchange activity"/>
    <property type="evidence" value="ECO:0007669"/>
    <property type="project" value="InterPro"/>
</dbReference>
<evidence type="ECO:0000256" key="1">
    <source>
        <dbReference type="ARBA" id="ARBA00022908"/>
    </source>
</evidence>
<dbReference type="InterPro" id="IPR006119">
    <property type="entry name" value="Resolv_N"/>
</dbReference>
<evidence type="ECO:0000256" key="5">
    <source>
        <dbReference type="PROSITE-ProRule" id="PRU10137"/>
    </source>
</evidence>
<feature type="domain" description="Recombinase" evidence="8">
    <location>
        <begin position="182"/>
        <end position="331"/>
    </location>
</feature>
<evidence type="ECO:0000256" key="3">
    <source>
        <dbReference type="ARBA" id="ARBA00023172"/>
    </source>
</evidence>
<dbReference type="Pfam" id="PF07508">
    <property type="entry name" value="Recombinase"/>
    <property type="match status" value="1"/>
</dbReference>
<dbReference type="PANTHER" id="PTHR30461:SF23">
    <property type="entry name" value="DNA RECOMBINASE-RELATED"/>
    <property type="match status" value="1"/>
</dbReference>
<dbReference type="CDD" id="cd00338">
    <property type="entry name" value="Ser_Recombinase"/>
    <property type="match status" value="1"/>
</dbReference>
<dbReference type="InterPro" id="IPR011109">
    <property type="entry name" value="DNA_bind_recombinase_dom"/>
</dbReference>
<sequence length="607" mass="69536">MPIHDFFKSAFDALSVNDALGHPNGEIAFGYLRVSSSGQAEDGRSGLPRQVTHLHEIASKQRLRIPWGYVFADDDSGFDFVHRPDLSRLRQEYRNPERSAHAVVIEHLDRLSRNADWHQGFLLDEMKQFGLKVVFWKTFSSRIEQAVMGAIAQDDMEKAKQRMMEGNLHKARSGRVTAKVAAYGYKFVDSMGQEGPAAKRDTHYAIREDEAEPIRYIYRKVIEGYPMRRIAVMLEGKYPPPKRFKYWEPKMVAKIIKKPLYKGEFIAHQMMEIKVPAKKQPDNLTEATEKLVAKRVQRPRDEWIVVPVPAIVSLEDWEKANQLVANNIGRRKPKHPFLLTGLVICATCGYQYIGRRKVERREEKEYVLTNYRCAGRANRVKAVREKIGCDQKQTSMRRLDESVWTAIYEVLLHPEIMIDALEREYQGETNNQLRAQIDFLERQIREAKQEDGKMYKAYLMDAFDADEYSEHRSALKDRLYKLQDEARKLTEKLMSPEELEEKKQEIYMICQNAEKSGLVFDAPFDVQKNIITTIVDKIILDANASTFEIQGVLRGQYLFNDDGIVDIGNGGGGLGIKGSVICNPKGRGSSLRSTGSLQEKLVSLGHG</sequence>
<dbReference type="InterPro" id="IPR050639">
    <property type="entry name" value="SSR_resolvase"/>
</dbReference>
<comment type="caution">
    <text evidence="9">The sequence shown here is derived from an EMBL/GenBank/DDBJ whole genome shotgun (WGS) entry which is preliminary data.</text>
</comment>
<dbReference type="InterPro" id="IPR025827">
    <property type="entry name" value="Zn_ribbon_recom_dom"/>
</dbReference>
<dbReference type="GO" id="GO:0003677">
    <property type="term" value="F:DNA binding"/>
    <property type="evidence" value="ECO:0007669"/>
    <property type="project" value="UniProtKB-KW"/>
</dbReference>
<dbReference type="EMBL" id="JACNJN010000210">
    <property type="protein sequence ID" value="MBC8336908.1"/>
    <property type="molecule type" value="Genomic_DNA"/>
</dbReference>
<evidence type="ECO:0000313" key="9">
    <source>
        <dbReference type="EMBL" id="MBC8336908.1"/>
    </source>
</evidence>
<dbReference type="SUPFAM" id="SSF53041">
    <property type="entry name" value="Resolvase-like"/>
    <property type="match status" value="1"/>
</dbReference>
<dbReference type="PROSITE" id="PS51736">
    <property type="entry name" value="RECOMBINASES_3"/>
    <property type="match status" value="1"/>
</dbReference>
<feature type="domain" description="Resolvase/invertase-type recombinase catalytic" evidence="7">
    <location>
        <begin position="27"/>
        <end position="182"/>
    </location>
</feature>
<reference evidence="9 10" key="1">
    <citation type="submission" date="2020-08" db="EMBL/GenBank/DDBJ databases">
        <title>Bridging the membrane lipid divide: bacteria of the FCB group superphylum have the potential to synthesize archaeal ether lipids.</title>
        <authorList>
            <person name="Villanueva L."/>
            <person name="Von Meijenfeldt F.A.B."/>
            <person name="Westbye A.B."/>
            <person name="Yadav S."/>
            <person name="Hopmans E.C."/>
            <person name="Dutilh B.E."/>
            <person name="Sinninghe Damste J.S."/>
        </authorList>
    </citation>
    <scope>NUCLEOTIDE SEQUENCE [LARGE SCALE GENOMIC DNA]</scope>
    <source>
        <strain evidence="9">NIOZ-UU36</strain>
    </source>
</reference>
<feature type="active site" description="O-(5'-phospho-DNA)-serine intermediate" evidence="4 5">
    <location>
        <position position="35"/>
    </location>
</feature>
<dbReference type="Gene3D" id="3.90.1750.20">
    <property type="entry name" value="Putative Large Serine Recombinase, Chain B, Domain 2"/>
    <property type="match status" value="1"/>
</dbReference>
<dbReference type="InterPro" id="IPR038109">
    <property type="entry name" value="DNA_bind_recomb_sf"/>
</dbReference>
<dbReference type="SMART" id="SM00857">
    <property type="entry name" value="Resolvase"/>
    <property type="match status" value="1"/>
</dbReference>
<gene>
    <name evidence="9" type="ORF">H8E29_16750</name>
</gene>
<feature type="coiled-coil region" evidence="6">
    <location>
        <begin position="430"/>
        <end position="492"/>
    </location>
</feature>
<evidence type="ECO:0000256" key="2">
    <source>
        <dbReference type="ARBA" id="ARBA00023125"/>
    </source>
</evidence>
<dbReference type="Proteomes" id="UP000614469">
    <property type="component" value="Unassembled WGS sequence"/>
</dbReference>
<dbReference type="AlphaFoldDB" id="A0A8J6NIE3"/>
<proteinExistence type="predicted"/>
<dbReference type="InterPro" id="IPR006118">
    <property type="entry name" value="Recombinase_CS"/>
</dbReference>
<dbReference type="GO" id="GO:0015074">
    <property type="term" value="P:DNA integration"/>
    <property type="evidence" value="ECO:0007669"/>
    <property type="project" value="UniProtKB-KW"/>
</dbReference>
<keyword evidence="6" id="KW-0175">Coiled coil</keyword>
<evidence type="ECO:0000313" key="10">
    <source>
        <dbReference type="Proteomes" id="UP000614469"/>
    </source>
</evidence>
<evidence type="ECO:0000259" key="8">
    <source>
        <dbReference type="PROSITE" id="PS51737"/>
    </source>
</evidence>
<evidence type="ECO:0000256" key="6">
    <source>
        <dbReference type="SAM" id="Coils"/>
    </source>
</evidence>
<dbReference type="InterPro" id="IPR036162">
    <property type="entry name" value="Resolvase-like_N_sf"/>
</dbReference>
<name>A0A8J6NIE3_9CHLR</name>